<protein>
    <submittedName>
        <fullName evidence="2">HNH endonuclease signature motif containing protein</fullName>
    </submittedName>
</protein>
<feature type="domain" description="HNH nuclease" evidence="1">
    <location>
        <begin position="348"/>
        <end position="403"/>
    </location>
</feature>
<sequence length="443" mass="48301">MFDMLADADTGATTAADVLASAVSERQAADAAEARLLERAAVWADLHPPESLHHAATFGVVVPGSEHEVPIAGHGCPLVAEFCIPELAAALAMSTTAGKRLIGHALELRHRLPRLWDAVHTGAVPAWRARRVAEATIHADLTPTGARYVDQMVTPYASRIGIAQLDRIIAEALHRYGTHTTATAQESEAPHDPRYVQIDPPVEPYGGTALLRGELDPADAHDLETALAAGAAALKDLGSQAPLDVRRAMALGDLARHQNSLDYDTDPDETEHARPARQVVLHVHLAAAVTGQGDIEFDRLATLETGQLQVLLDQVRSWCTTTHTTVTVQPVLDLATRIRSAGYQPSTFLRDQVIERDRTCVFPWCSRPARACQLDHIKPHDPDDPDAATESGNLACLCTFHHRLKTHGGWRYRMTAPGEYAWTSPHGHHYLRDHTGTREQPRP</sequence>
<gene>
    <name evidence="2" type="ORF">ACFSDE_12155</name>
</gene>
<accession>A0ABW4TPA3</accession>
<evidence type="ECO:0000313" key="2">
    <source>
        <dbReference type="EMBL" id="MFD1947547.1"/>
    </source>
</evidence>
<evidence type="ECO:0000313" key="3">
    <source>
        <dbReference type="Proteomes" id="UP001597351"/>
    </source>
</evidence>
<comment type="caution">
    <text evidence="2">The sequence shown here is derived from an EMBL/GenBank/DDBJ whole genome shotgun (WGS) entry which is preliminary data.</text>
</comment>
<dbReference type="RefSeq" id="WP_343918741.1">
    <property type="nucleotide sequence ID" value="NZ_BAAAJT010000002.1"/>
</dbReference>
<organism evidence="2 3">
    <name type="scientific">Nocardioides aestuarii</name>
    <dbReference type="NCBI Taxonomy" id="252231"/>
    <lineage>
        <taxon>Bacteria</taxon>
        <taxon>Bacillati</taxon>
        <taxon>Actinomycetota</taxon>
        <taxon>Actinomycetes</taxon>
        <taxon>Propionibacteriales</taxon>
        <taxon>Nocardioidaceae</taxon>
        <taxon>Nocardioides</taxon>
    </lineage>
</organism>
<dbReference type="GO" id="GO:0004519">
    <property type="term" value="F:endonuclease activity"/>
    <property type="evidence" value="ECO:0007669"/>
    <property type="project" value="UniProtKB-KW"/>
</dbReference>
<dbReference type="Proteomes" id="UP001597351">
    <property type="component" value="Unassembled WGS sequence"/>
</dbReference>
<keyword evidence="2" id="KW-0255">Endonuclease</keyword>
<keyword evidence="2" id="KW-0378">Hydrolase</keyword>
<dbReference type="Pfam" id="PF02720">
    <property type="entry name" value="DUF222"/>
    <property type="match status" value="1"/>
</dbReference>
<name>A0ABW4TPA3_9ACTN</name>
<keyword evidence="2" id="KW-0540">Nuclease</keyword>
<proteinExistence type="predicted"/>
<dbReference type="InterPro" id="IPR003615">
    <property type="entry name" value="HNH_nuc"/>
</dbReference>
<dbReference type="InterPro" id="IPR003870">
    <property type="entry name" value="DUF222"/>
</dbReference>
<dbReference type="SMART" id="SM00507">
    <property type="entry name" value="HNHc"/>
    <property type="match status" value="1"/>
</dbReference>
<dbReference type="EMBL" id="JBHUGD010000003">
    <property type="protein sequence ID" value="MFD1947547.1"/>
    <property type="molecule type" value="Genomic_DNA"/>
</dbReference>
<keyword evidence="3" id="KW-1185">Reference proteome</keyword>
<dbReference type="CDD" id="cd00085">
    <property type="entry name" value="HNHc"/>
    <property type="match status" value="1"/>
</dbReference>
<reference evidence="3" key="1">
    <citation type="journal article" date="2019" name="Int. J. Syst. Evol. Microbiol.">
        <title>The Global Catalogue of Microorganisms (GCM) 10K type strain sequencing project: providing services to taxonomists for standard genome sequencing and annotation.</title>
        <authorList>
            <consortium name="The Broad Institute Genomics Platform"/>
            <consortium name="The Broad Institute Genome Sequencing Center for Infectious Disease"/>
            <person name="Wu L."/>
            <person name="Ma J."/>
        </authorList>
    </citation>
    <scope>NUCLEOTIDE SEQUENCE [LARGE SCALE GENOMIC DNA]</scope>
    <source>
        <strain evidence="3">CGMCC 1.12477</strain>
    </source>
</reference>
<evidence type="ECO:0000259" key="1">
    <source>
        <dbReference type="SMART" id="SM00507"/>
    </source>
</evidence>